<dbReference type="SUPFAM" id="SSF56112">
    <property type="entry name" value="Protein kinase-like (PK-like)"/>
    <property type="match status" value="1"/>
</dbReference>
<dbReference type="STRING" id="1365484.W6QBK1"/>
<proteinExistence type="predicted"/>
<organism evidence="2 3">
    <name type="scientific">Penicillium roqueforti (strain FM164)</name>
    <dbReference type="NCBI Taxonomy" id="1365484"/>
    <lineage>
        <taxon>Eukaryota</taxon>
        <taxon>Fungi</taxon>
        <taxon>Dikarya</taxon>
        <taxon>Ascomycota</taxon>
        <taxon>Pezizomycotina</taxon>
        <taxon>Eurotiomycetes</taxon>
        <taxon>Eurotiomycetidae</taxon>
        <taxon>Eurotiales</taxon>
        <taxon>Aspergillaceae</taxon>
        <taxon>Penicillium</taxon>
    </lineage>
</organism>
<dbReference type="Proteomes" id="UP000030686">
    <property type="component" value="Unassembled WGS sequence"/>
</dbReference>
<dbReference type="PANTHER" id="PTHR21310">
    <property type="entry name" value="AMINOGLYCOSIDE PHOSPHOTRANSFERASE-RELATED-RELATED"/>
    <property type="match status" value="1"/>
</dbReference>
<dbReference type="CDD" id="cd05120">
    <property type="entry name" value="APH_ChoK_like"/>
    <property type="match status" value="1"/>
</dbReference>
<name>W6QBK1_PENRF</name>
<sequence length="259" mass="29991">MDRRISPSDLTDSNRLVEDTMIHVFRVDNTTVVKLCDPSRLAEAEAMRFIRSKTSIPVPEVYNAYVDETIGRGVIVMEYIEGEVLRDVIEDMDDTRRQKIISELRKFMSELRSIEGNFIGSIDGSACEDPVFCAEQGGFGPYKTENEFNEGLIWAMTINQTTNSWIKHVAKLIRAMPSHTTVLTHADFSPRNIIISGERVVGILDWEMAGFYPEYWEYIKAMYHPDWQSRWIEDDIVDTVLKPFYLEHAVMLHMQQVVW</sequence>
<dbReference type="InterPro" id="IPR051678">
    <property type="entry name" value="AGP_Transferase"/>
</dbReference>
<keyword evidence="2" id="KW-0808">Transferase</keyword>
<keyword evidence="2" id="KW-0418">Kinase</keyword>
<evidence type="ECO:0000313" key="2">
    <source>
        <dbReference type="EMBL" id="CDM31539.1"/>
    </source>
</evidence>
<dbReference type="EMBL" id="HG792016">
    <property type="protein sequence ID" value="CDM31539.1"/>
    <property type="molecule type" value="Genomic_DNA"/>
</dbReference>
<dbReference type="GO" id="GO:0016301">
    <property type="term" value="F:kinase activity"/>
    <property type="evidence" value="ECO:0007669"/>
    <property type="project" value="UniProtKB-KW"/>
</dbReference>
<dbReference type="InterPro" id="IPR002575">
    <property type="entry name" value="Aminoglycoside_PTrfase"/>
</dbReference>
<dbReference type="AlphaFoldDB" id="W6QBK1"/>
<evidence type="ECO:0000313" key="3">
    <source>
        <dbReference type="Proteomes" id="UP000030686"/>
    </source>
</evidence>
<dbReference type="OMA" id="FIGCIDG"/>
<dbReference type="Gene3D" id="3.90.1200.10">
    <property type="match status" value="1"/>
</dbReference>
<feature type="domain" description="Aminoglycoside phosphotransferase" evidence="1">
    <location>
        <begin position="28"/>
        <end position="233"/>
    </location>
</feature>
<gene>
    <name evidence="2" type="ORF">PROQFM164_S02g001689</name>
</gene>
<dbReference type="Pfam" id="PF01636">
    <property type="entry name" value="APH"/>
    <property type="match status" value="1"/>
</dbReference>
<dbReference type="OrthoDB" id="8300194at2759"/>
<accession>W6QBK1</accession>
<dbReference type="PANTHER" id="PTHR21310:SF58">
    <property type="entry name" value="AMINOGLYCOSIDE PHOSPHOTRANSFERASE DOMAIN-CONTAINING PROTEIN"/>
    <property type="match status" value="1"/>
</dbReference>
<keyword evidence="3" id="KW-1185">Reference proteome</keyword>
<protein>
    <submittedName>
        <fullName evidence="2">Protein kinase-like domain</fullName>
    </submittedName>
</protein>
<dbReference type="InterPro" id="IPR011009">
    <property type="entry name" value="Kinase-like_dom_sf"/>
</dbReference>
<evidence type="ECO:0000259" key="1">
    <source>
        <dbReference type="Pfam" id="PF01636"/>
    </source>
</evidence>
<reference evidence="2" key="1">
    <citation type="journal article" date="2014" name="Nat. Commun.">
        <title>Multiple recent horizontal transfers of a large genomic region in cheese making fungi.</title>
        <authorList>
            <person name="Cheeseman K."/>
            <person name="Ropars J."/>
            <person name="Renault P."/>
            <person name="Dupont J."/>
            <person name="Gouzy J."/>
            <person name="Branca A."/>
            <person name="Abraham A.L."/>
            <person name="Ceppi M."/>
            <person name="Conseiller E."/>
            <person name="Debuchy R."/>
            <person name="Malagnac F."/>
            <person name="Goarin A."/>
            <person name="Silar P."/>
            <person name="Lacoste S."/>
            <person name="Sallet E."/>
            <person name="Bensimon A."/>
            <person name="Giraud T."/>
            <person name="Brygoo Y."/>
        </authorList>
    </citation>
    <scope>NUCLEOTIDE SEQUENCE [LARGE SCALE GENOMIC DNA]</scope>
    <source>
        <strain evidence="2">FM164</strain>
    </source>
</reference>